<feature type="domain" description="Calponin-homology (CH)" evidence="3">
    <location>
        <begin position="9"/>
        <end position="118"/>
    </location>
</feature>
<dbReference type="GO" id="GO:0097539">
    <property type="term" value="C:ciliary transition fiber"/>
    <property type="evidence" value="ECO:0007669"/>
    <property type="project" value="InterPro"/>
</dbReference>
<evidence type="ECO:0000313" key="4">
    <source>
        <dbReference type="EMBL" id="KAH0819554.1"/>
    </source>
</evidence>
<name>A0A8J6HRK7_TENMO</name>
<feature type="coiled-coil region" evidence="1">
    <location>
        <begin position="580"/>
        <end position="651"/>
    </location>
</feature>
<dbReference type="PANTHER" id="PTHR33689">
    <property type="entry name" value="FAS-BINDING FACTOR 1"/>
    <property type="match status" value="1"/>
</dbReference>
<feature type="compositionally biased region" description="Basic and acidic residues" evidence="2">
    <location>
        <begin position="195"/>
        <end position="210"/>
    </location>
</feature>
<proteinExistence type="predicted"/>
<dbReference type="EMBL" id="JABDTM020014266">
    <property type="protein sequence ID" value="KAH0819554.1"/>
    <property type="molecule type" value="Genomic_DNA"/>
</dbReference>
<dbReference type="Proteomes" id="UP000719412">
    <property type="component" value="Unassembled WGS sequence"/>
</dbReference>
<dbReference type="PRINTS" id="PR00888">
    <property type="entry name" value="SM22CALPONIN"/>
</dbReference>
<evidence type="ECO:0000256" key="1">
    <source>
        <dbReference type="SAM" id="Coils"/>
    </source>
</evidence>
<organism evidence="4 5">
    <name type="scientific">Tenebrio molitor</name>
    <name type="common">Yellow mealworm beetle</name>
    <dbReference type="NCBI Taxonomy" id="7067"/>
    <lineage>
        <taxon>Eukaryota</taxon>
        <taxon>Metazoa</taxon>
        <taxon>Ecdysozoa</taxon>
        <taxon>Arthropoda</taxon>
        <taxon>Hexapoda</taxon>
        <taxon>Insecta</taxon>
        <taxon>Pterygota</taxon>
        <taxon>Neoptera</taxon>
        <taxon>Endopterygota</taxon>
        <taxon>Coleoptera</taxon>
        <taxon>Polyphaga</taxon>
        <taxon>Cucujiformia</taxon>
        <taxon>Tenebrionidae</taxon>
        <taxon>Tenebrio</taxon>
    </lineage>
</organism>
<protein>
    <recommendedName>
        <fullName evidence="3">Calponin-homology (CH) domain-containing protein</fullName>
    </recommendedName>
</protein>
<dbReference type="InterPro" id="IPR033561">
    <property type="entry name" value="FBF1"/>
</dbReference>
<feature type="coiled-coil region" evidence="1">
    <location>
        <begin position="867"/>
        <end position="964"/>
    </location>
</feature>
<dbReference type="SUPFAM" id="SSF47576">
    <property type="entry name" value="Calponin-homology domain, CH-domain"/>
    <property type="match status" value="1"/>
</dbReference>
<keyword evidence="1" id="KW-0175">Coiled coil</keyword>
<dbReference type="Pfam" id="PF00307">
    <property type="entry name" value="CH"/>
    <property type="match status" value="1"/>
</dbReference>
<dbReference type="InterPro" id="IPR049390">
    <property type="entry name" value="FBF1_C"/>
</dbReference>
<accession>A0A8J6HRK7</accession>
<dbReference type="SMART" id="SM00033">
    <property type="entry name" value="CH"/>
    <property type="match status" value="1"/>
</dbReference>
<dbReference type="PANTHER" id="PTHR33689:SF1">
    <property type="entry name" value="FAS-BINDING FACTOR 1"/>
    <property type="match status" value="1"/>
</dbReference>
<dbReference type="InterPro" id="IPR000557">
    <property type="entry name" value="Calponin_repeat"/>
</dbReference>
<dbReference type="GO" id="GO:0005814">
    <property type="term" value="C:centriole"/>
    <property type="evidence" value="ECO:0007669"/>
    <property type="project" value="TreeGrafter"/>
</dbReference>
<dbReference type="PROSITE" id="PS50021">
    <property type="entry name" value="CH"/>
    <property type="match status" value="1"/>
</dbReference>
<feature type="compositionally biased region" description="Basic and acidic residues" evidence="2">
    <location>
        <begin position="248"/>
        <end position="258"/>
    </location>
</feature>
<reference evidence="4" key="2">
    <citation type="submission" date="2021-08" db="EMBL/GenBank/DDBJ databases">
        <authorList>
            <person name="Eriksson T."/>
        </authorList>
    </citation>
    <scope>NUCLEOTIDE SEQUENCE</scope>
    <source>
        <strain evidence="4">Stoneville</strain>
        <tissue evidence="4">Whole head</tissue>
    </source>
</reference>
<feature type="compositionally biased region" description="Basic and acidic residues" evidence="2">
    <location>
        <begin position="342"/>
        <end position="353"/>
    </location>
</feature>
<feature type="region of interest" description="Disordered" evidence="2">
    <location>
        <begin position="152"/>
        <end position="382"/>
    </location>
</feature>
<gene>
    <name evidence="4" type="ORF">GEV33_003237</name>
</gene>
<dbReference type="InterPro" id="IPR001715">
    <property type="entry name" value="CH_dom"/>
</dbReference>
<comment type="caution">
    <text evidence="4">The sequence shown here is derived from an EMBL/GenBank/DDBJ whole genome shotgun (WGS) entry which is preliminary data.</text>
</comment>
<dbReference type="Pfam" id="PF21007">
    <property type="entry name" value="FBF1"/>
    <property type="match status" value="1"/>
</dbReference>
<evidence type="ECO:0000259" key="3">
    <source>
        <dbReference type="PROSITE" id="PS50021"/>
    </source>
</evidence>
<feature type="coiled-coil region" evidence="1">
    <location>
        <begin position="745"/>
        <end position="772"/>
    </location>
</feature>
<dbReference type="InterPro" id="IPR003096">
    <property type="entry name" value="SM22_calponin"/>
</dbReference>
<dbReference type="FunFam" id="1.10.418.10:FF:000075">
    <property type="entry name" value="Transgelin"/>
    <property type="match status" value="1"/>
</dbReference>
<dbReference type="GO" id="GO:0036064">
    <property type="term" value="C:ciliary basal body"/>
    <property type="evidence" value="ECO:0007669"/>
    <property type="project" value="TreeGrafter"/>
</dbReference>
<feature type="compositionally biased region" description="Polar residues" evidence="2">
    <location>
        <begin position="153"/>
        <end position="170"/>
    </location>
</feature>
<dbReference type="GO" id="GO:0090162">
    <property type="term" value="P:establishment of epithelial cell polarity"/>
    <property type="evidence" value="ECO:0007669"/>
    <property type="project" value="InterPro"/>
</dbReference>
<dbReference type="GO" id="GO:0060271">
    <property type="term" value="P:cilium assembly"/>
    <property type="evidence" value="ECO:0007669"/>
    <property type="project" value="InterPro"/>
</dbReference>
<feature type="coiled-coil region" evidence="1">
    <location>
        <begin position="798"/>
        <end position="840"/>
    </location>
</feature>
<evidence type="ECO:0000256" key="2">
    <source>
        <dbReference type="SAM" id="MobiDB-lite"/>
    </source>
</evidence>
<evidence type="ECO:0000313" key="5">
    <source>
        <dbReference type="Proteomes" id="UP000719412"/>
    </source>
</evidence>
<reference evidence="4" key="1">
    <citation type="journal article" date="2020" name="J Insects Food Feed">
        <title>The yellow mealworm (Tenebrio molitor) genome: a resource for the emerging insects as food and feed industry.</title>
        <authorList>
            <person name="Eriksson T."/>
            <person name="Andere A."/>
            <person name="Kelstrup H."/>
            <person name="Emery V."/>
            <person name="Picard C."/>
        </authorList>
    </citation>
    <scope>NUCLEOTIDE SEQUENCE</scope>
    <source>
        <strain evidence="4">Stoneville</strain>
        <tissue evidence="4">Whole head</tissue>
    </source>
</reference>
<dbReference type="Gene3D" id="1.10.418.10">
    <property type="entry name" value="Calponin-like domain"/>
    <property type="match status" value="1"/>
</dbReference>
<dbReference type="InterPro" id="IPR036872">
    <property type="entry name" value="CH_dom_sf"/>
</dbReference>
<sequence length="1043" mass="118619">MDVNAKYSEELARESLEWIVSITGEDISTAGDMDNFYEVLKDGQLLCKLVNTIKPSIVKKVNNTKMAFKCMENINAFLEAARDLGVPAQETFQTVDLWERQNLNSVVICLQSLGRKAGNFGKPSIGPKEAEKNERIFSEEKLKAGQTIIGLQMGSNKGANQSAKRGSLTKTPEKKSITDLFNISDKPAESSQAPKRSDDWLGLDSRDTKSPSRSQKLTKKISFDDDDDILGNLGLTKKPQSKTEAPTEESKVGKKMDLLESILGPSKSEDSVKKPSFGDILKESKSKTAAVSTPSTAKPPPTPGVDLQFTEAPREGRRGRRQSGGLLDPLGLFSNEPVSTPKQDDTVVPKEKVVLGGSDEAPVSKPVYSKSTPNISDQGLPDWLGGSATIKQSKSENLLSRKEEHPKPEVAPISEPVEMKTVEAISAPVETEESQTTLNSILTQQKLAHSHMEYQNTATALQQQESQLLMVLQLKKYEENLSEMQHKQQEVLMKQEQQFNTLLERQFAKQQIMENNMRLQQERINNHIQMLIAQPPITKHTSQEETEELKKSTSEENTKLYDNLINALKQRQHEEIFLLEESYKKQLSLLEQTLESVETRLKTDVDKVSEAFAEKLKILQQQHDEEIVKYKQKMQDMEIQHSEELKQMRENSNRIIDEIKYEHSTLLENIKQTKKSETSLFQESSSYLQKLDSNIDILYANSRNLVDLKDRVEQDYGVLSKAREESLKAKEHEIILMRTTLEKCREAAEKERAELLGLVRTLETKIAEQNQNGREERWAFQQAASTLAARSAAMDREAEFNRAAIEREREQLKTLKESILAEQEKMMLQLTEEKLSLSAEKSRLETSSKLVMNYDAQRAKTEIEAAVQIAREAAELTDKEREQLHREKCEVEKLKRTLLDQERKLSLRENELDNLMKDAERKIGQGEKAIFESKTMENKYNERLKDLQNQLVTLANRERKLAEEKIALSKERLALNTLARQSKKCSLCSADPQKLDENNFNISSVNLIAPYFSRYDNVDNDIIRLRLEAQEESSLNIEENVPM</sequence>
<keyword evidence="5" id="KW-1185">Reference proteome</keyword>
<feature type="compositionally biased region" description="Low complexity" evidence="2">
    <location>
        <begin position="287"/>
        <end position="296"/>
    </location>
</feature>
<dbReference type="Pfam" id="PF00402">
    <property type="entry name" value="Calponin"/>
    <property type="match status" value="1"/>
</dbReference>
<dbReference type="AlphaFoldDB" id="A0A8J6HRK7"/>